<feature type="non-terminal residue" evidence="2">
    <location>
        <position position="89"/>
    </location>
</feature>
<protein>
    <submittedName>
        <fullName evidence="2">Uncharacterized protein</fullName>
    </submittedName>
</protein>
<evidence type="ECO:0000313" key="3">
    <source>
        <dbReference type="Proteomes" id="UP000824469"/>
    </source>
</evidence>
<comment type="caution">
    <text evidence="2">The sequence shown here is derived from an EMBL/GenBank/DDBJ whole genome shotgun (WGS) entry which is preliminary data.</text>
</comment>
<reference evidence="2 3" key="1">
    <citation type="journal article" date="2021" name="Nat. Plants">
        <title>The Taxus genome provides insights into paclitaxel biosynthesis.</title>
        <authorList>
            <person name="Xiong X."/>
            <person name="Gou J."/>
            <person name="Liao Q."/>
            <person name="Li Y."/>
            <person name="Zhou Q."/>
            <person name="Bi G."/>
            <person name="Li C."/>
            <person name="Du R."/>
            <person name="Wang X."/>
            <person name="Sun T."/>
            <person name="Guo L."/>
            <person name="Liang H."/>
            <person name="Lu P."/>
            <person name="Wu Y."/>
            <person name="Zhang Z."/>
            <person name="Ro D.K."/>
            <person name="Shang Y."/>
            <person name="Huang S."/>
            <person name="Yan J."/>
        </authorList>
    </citation>
    <scope>NUCLEOTIDE SEQUENCE [LARGE SCALE GENOMIC DNA]</scope>
    <source>
        <strain evidence="2">Ta-2019</strain>
    </source>
</reference>
<feature type="region of interest" description="Disordered" evidence="1">
    <location>
        <begin position="1"/>
        <end position="21"/>
    </location>
</feature>
<organism evidence="2 3">
    <name type="scientific">Taxus chinensis</name>
    <name type="common">Chinese yew</name>
    <name type="synonym">Taxus wallichiana var. chinensis</name>
    <dbReference type="NCBI Taxonomy" id="29808"/>
    <lineage>
        <taxon>Eukaryota</taxon>
        <taxon>Viridiplantae</taxon>
        <taxon>Streptophyta</taxon>
        <taxon>Embryophyta</taxon>
        <taxon>Tracheophyta</taxon>
        <taxon>Spermatophyta</taxon>
        <taxon>Pinopsida</taxon>
        <taxon>Pinidae</taxon>
        <taxon>Conifers II</taxon>
        <taxon>Cupressales</taxon>
        <taxon>Taxaceae</taxon>
        <taxon>Taxus</taxon>
    </lineage>
</organism>
<dbReference type="AlphaFoldDB" id="A0AA38LPA7"/>
<gene>
    <name evidence="2" type="ORF">KI387_003042</name>
</gene>
<accession>A0AA38LPA7</accession>
<evidence type="ECO:0000256" key="1">
    <source>
        <dbReference type="SAM" id="MobiDB-lite"/>
    </source>
</evidence>
<keyword evidence="3" id="KW-1185">Reference proteome</keyword>
<sequence>MELQEVRDQTHLNMEKNHKQMKKNFDKKSKFKFNEGDNVLKWDANRAKPRRHSKFDTLWSGPYIISACKEHNAFQLSKLNGEELPIPVN</sequence>
<dbReference type="Proteomes" id="UP000824469">
    <property type="component" value="Unassembled WGS sequence"/>
</dbReference>
<proteinExistence type="predicted"/>
<name>A0AA38LPA7_TAXCH</name>
<dbReference type="EMBL" id="JAHRHJ020000001">
    <property type="protein sequence ID" value="KAH9330934.1"/>
    <property type="molecule type" value="Genomic_DNA"/>
</dbReference>
<evidence type="ECO:0000313" key="2">
    <source>
        <dbReference type="EMBL" id="KAH9330934.1"/>
    </source>
</evidence>